<dbReference type="InterPro" id="IPR010935">
    <property type="entry name" value="SMC_hinge"/>
</dbReference>
<dbReference type="Gene3D" id="1.20.1060.20">
    <property type="match status" value="1"/>
</dbReference>
<dbReference type="InterPro" id="IPR041741">
    <property type="entry name" value="SMC3_ABC_euk"/>
</dbReference>
<dbReference type="Pfam" id="PF02463">
    <property type="entry name" value="SMC_N"/>
    <property type="match status" value="1"/>
</dbReference>
<evidence type="ECO:0000256" key="4">
    <source>
        <dbReference type="ARBA" id="ARBA00022776"/>
    </source>
</evidence>
<dbReference type="GO" id="GO:0005634">
    <property type="term" value="C:nucleus"/>
    <property type="evidence" value="ECO:0007669"/>
    <property type="project" value="UniProtKB-SubCell"/>
</dbReference>
<comment type="subcellular location">
    <subcellularLocation>
        <location evidence="1 8">Nucleus</location>
    </subcellularLocation>
</comment>
<keyword evidence="5 9" id="KW-0175">Coiled coil</keyword>
<feature type="region of interest" description="Disordered" evidence="10">
    <location>
        <begin position="1197"/>
        <end position="1227"/>
    </location>
</feature>
<evidence type="ECO:0000256" key="9">
    <source>
        <dbReference type="SAM" id="Coils"/>
    </source>
</evidence>
<dbReference type="GO" id="GO:0005694">
    <property type="term" value="C:chromosome"/>
    <property type="evidence" value="ECO:0007669"/>
    <property type="project" value="InterPro"/>
</dbReference>
<dbReference type="AlphaFoldDB" id="A0A6B2KWR3"/>
<evidence type="ECO:0000256" key="7">
    <source>
        <dbReference type="ARBA" id="ARBA00023306"/>
    </source>
</evidence>
<evidence type="ECO:0000256" key="3">
    <source>
        <dbReference type="ARBA" id="ARBA00022618"/>
    </source>
</evidence>
<feature type="coiled-coil region" evidence="9">
    <location>
        <begin position="398"/>
        <end position="467"/>
    </location>
</feature>
<feature type="coiled-coil region" evidence="9">
    <location>
        <begin position="673"/>
        <end position="700"/>
    </location>
</feature>
<protein>
    <recommendedName>
        <fullName evidence="8">Structural maintenance of chromosomes protein</fullName>
    </recommendedName>
</protein>
<dbReference type="Gene3D" id="3.40.50.300">
    <property type="entry name" value="P-loop containing nucleotide triphosphate hydrolases"/>
    <property type="match status" value="2"/>
</dbReference>
<feature type="coiled-coil region" evidence="9">
    <location>
        <begin position="849"/>
        <end position="915"/>
    </location>
</feature>
<keyword evidence="7" id="KW-0131">Cell cycle</keyword>
<keyword evidence="6 8" id="KW-0539">Nucleus</keyword>
<feature type="coiled-coil region" evidence="9">
    <location>
        <begin position="185"/>
        <end position="272"/>
    </location>
</feature>
<evidence type="ECO:0000256" key="1">
    <source>
        <dbReference type="ARBA" id="ARBA00004123"/>
    </source>
</evidence>
<dbReference type="InterPro" id="IPR024704">
    <property type="entry name" value="SMC"/>
</dbReference>
<dbReference type="GO" id="GO:0051301">
    <property type="term" value="P:cell division"/>
    <property type="evidence" value="ECO:0007669"/>
    <property type="project" value="UniProtKB-KW"/>
</dbReference>
<dbReference type="SUPFAM" id="SSF75553">
    <property type="entry name" value="Smc hinge domain"/>
    <property type="match status" value="1"/>
</dbReference>
<dbReference type="InterPro" id="IPR027417">
    <property type="entry name" value="P-loop_NTPase"/>
</dbReference>
<dbReference type="Gene3D" id="3.30.70.1620">
    <property type="match status" value="1"/>
</dbReference>
<dbReference type="GO" id="GO:0051276">
    <property type="term" value="P:chromosome organization"/>
    <property type="evidence" value="ECO:0007669"/>
    <property type="project" value="InterPro"/>
</dbReference>
<keyword evidence="3" id="KW-0132">Cell division</keyword>
<proteinExistence type="inferred from homology"/>
<dbReference type="SMART" id="SM00968">
    <property type="entry name" value="SMC_hinge"/>
    <property type="match status" value="1"/>
</dbReference>
<name>A0A6B2KWR3_9EUKA</name>
<dbReference type="PANTHER" id="PTHR43977">
    <property type="entry name" value="STRUCTURAL MAINTENANCE OF CHROMOSOMES PROTEIN 3"/>
    <property type="match status" value="1"/>
</dbReference>
<evidence type="ECO:0000256" key="5">
    <source>
        <dbReference type="ARBA" id="ARBA00023054"/>
    </source>
</evidence>
<evidence type="ECO:0000256" key="2">
    <source>
        <dbReference type="ARBA" id="ARBA00005917"/>
    </source>
</evidence>
<dbReference type="Pfam" id="PF06470">
    <property type="entry name" value="SMC_hinge"/>
    <property type="match status" value="1"/>
</dbReference>
<sequence length="1227" mass="141947">MRIKKIILSGFKSYLSQENFDDFHPLTNVIVGRNGSGKSNLIVAIRFVLSAEFQKLRTEERKQLLHFGQDNIVSGYVEIHFDNEDKRFPIDSSEVRLRRTIGVTKTEYYLNGRHIPAEDVMNLLESAGFSRSNPYYIVQQGKVQALSKMKPSERLDLLHEVAGTRVYDERRAESIKIMEESKSKKVKINEVLSFLDERLGELEREKDELKGYQALDKLRRVLEFTILNKELKEVTKRIEGLDETRTNNAKRIEKLHEESKEIYTQILNKEKEVKDITALLNQKMPIKENLEIELLGKEKSRARLELVLRSHKANSSDAANKREGYSKQFEKVEKEIEAVRKNLESITPQFHQAQEVEQKVVKEIAEKNRRLNELYAKKDWASQFSSSKERDEFIKKEVKAIKSAILSKQKQIESLNNEVEKISQDIKTEKEKIDNKDKIIEEFKAEREKLNEKFEELKIKRDKCFDKRKELWKEDTQIKAKIESEKTESKELKRKLYSTITSETARGINFLMEYKEKMKIEGVYAPVIELFTCAEEEMTAIEVAAKASLFNVVVDTDDTASKMLNLLNAQKAGRVTFMPLNKLVAREPTYPRTESTFPMIDRLDFSSTHRKAFLQIFSKTLICSTTLTEAANIARTHNVDCITLDGDKVNRKGALTGGFVDTRESRLAKMAVIRKKKQNIDELESLMQKVHKDLATTENVAARIVGEVQEIEKQRTKNKDDFESFQMEASSAIKKLLSFQNQLEEKRKFIKEAQNAIEAHEATVQSLNANLGTKLTSTLSRSEQLELETLISEVSSLQQSISELHKRRTEIELIKSSEESKLSDHLLPVYEELQKHLSAFAIEEEDVIMKDMKGQLKRETNDIKGISEQYSELEKETSGYSAKIDELNRAIEKLKEREMSENRKLQDESKTIEKSLNNRSLMISKRDEIDRKLKDIGSLSSKSLKRYRDAELNELVPLLHETKQKLKSFINVNKKAFDQYTNFHEQRKKLESKRKELDEGEEKIYELIKTLDQQKYRAIERTMKMVANYFEEVFRSLTGEGTAVLVMEQREEGSVAESEGPLPVSVPQYEGVDIRVSFTKSGKQQRMHQLSGGQQSLVSLALIFAIQRCDPAPFYIFDEIDAALDDNHRLSVAQMIRQQSEQNADKRKEEDTGERIQFILTTHRPELVQASHKQYLIHYMNKVSSLVTCSVEQALELLEGEEEPQPEPAAMPQQRPPPEEEEENFQE</sequence>
<comment type="similarity">
    <text evidence="2">Belongs to the SMC family. SMC3 subfamily.</text>
</comment>
<dbReference type="EMBL" id="GIBP01000133">
    <property type="protein sequence ID" value="NDV29102.1"/>
    <property type="molecule type" value="Transcribed_RNA"/>
</dbReference>
<dbReference type="GO" id="GO:0005524">
    <property type="term" value="F:ATP binding"/>
    <property type="evidence" value="ECO:0007669"/>
    <property type="project" value="InterPro"/>
</dbReference>
<dbReference type="CDD" id="cd03272">
    <property type="entry name" value="ABC_SMC3_euk"/>
    <property type="match status" value="1"/>
</dbReference>
<evidence type="ECO:0000256" key="10">
    <source>
        <dbReference type="SAM" id="MobiDB-lite"/>
    </source>
</evidence>
<dbReference type="InterPro" id="IPR036277">
    <property type="entry name" value="SMC_hinge_sf"/>
</dbReference>
<feature type="coiled-coil region" evidence="9">
    <location>
        <begin position="736"/>
        <end position="807"/>
    </location>
</feature>
<feature type="coiled-coil region" evidence="9">
    <location>
        <begin position="983"/>
        <end position="1010"/>
    </location>
</feature>
<feature type="domain" description="SMC hinge" evidence="11">
    <location>
        <begin position="521"/>
        <end position="634"/>
    </location>
</feature>
<evidence type="ECO:0000313" key="12">
    <source>
        <dbReference type="EMBL" id="NDV29102.1"/>
    </source>
</evidence>
<dbReference type="SUPFAM" id="SSF52540">
    <property type="entry name" value="P-loop containing nucleoside triphosphate hydrolases"/>
    <property type="match status" value="1"/>
</dbReference>
<dbReference type="GO" id="GO:0016887">
    <property type="term" value="F:ATP hydrolysis activity"/>
    <property type="evidence" value="ECO:0007669"/>
    <property type="project" value="InterPro"/>
</dbReference>
<accession>A0A6B2KWR3</accession>
<evidence type="ECO:0000256" key="8">
    <source>
        <dbReference type="PIRNR" id="PIRNR005719"/>
    </source>
</evidence>
<evidence type="ECO:0000256" key="6">
    <source>
        <dbReference type="ARBA" id="ARBA00023242"/>
    </source>
</evidence>
<dbReference type="InterPro" id="IPR003395">
    <property type="entry name" value="RecF/RecN/SMC_N"/>
</dbReference>
<dbReference type="PIRSF" id="PIRSF005719">
    <property type="entry name" value="SMC"/>
    <property type="match status" value="1"/>
</dbReference>
<keyword evidence="4" id="KW-0498">Mitosis</keyword>
<organism evidence="12">
    <name type="scientific">Arcella intermedia</name>
    <dbReference type="NCBI Taxonomy" id="1963864"/>
    <lineage>
        <taxon>Eukaryota</taxon>
        <taxon>Amoebozoa</taxon>
        <taxon>Tubulinea</taxon>
        <taxon>Elardia</taxon>
        <taxon>Arcellinida</taxon>
        <taxon>Sphaerothecina</taxon>
        <taxon>Arcellidae</taxon>
        <taxon>Arcella</taxon>
    </lineage>
</organism>
<reference evidence="12" key="1">
    <citation type="journal article" date="2020" name="J. Eukaryot. Microbiol.">
        <title>De novo Sequencing, Assembly and Annotation of the Transcriptome for the Free-Living Testate Amoeba Arcella intermedia.</title>
        <authorList>
            <person name="Ribeiro G.M."/>
            <person name="Porfirio-Sousa A.L."/>
            <person name="Maurer-Alcala X.X."/>
            <person name="Katz L.A."/>
            <person name="Lahr D.J.G."/>
        </authorList>
    </citation>
    <scope>NUCLEOTIDE SEQUENCE</scope>
</reference>
<evidence type="ECO:0000259" key="11">
    <source>
        <dbReference type="SMART" id="SM00968"/>
    </source>
</evidence>